<dbReference type="InterPro" id="IPR052726">
    <property type="entry name" value="Phage_Baseplate_Hub"/>
</dbReference>
<evidence type="ECO:0000313" key="2">
    <source>
        <dbReference type="EMBL" id="WWM68793.1"/>
    </source>
</evidence>
<dbReference type="PIRSF" id="PIRSF020481">
    <property type="entry name" value="BAP"/>
    <property type="match status" value="1"/>
</dbReference>
<accession>A0ABZ2FYJ5</accession>
<dbReference type="RefSeq" id="WP_338547130.1">
    <property type="nucleotide sequence ID" value="NZ_CP145723.1"/>
</dbReference>
<evidence type="ECO:0000313" key="3">
    <source>
        <dbReference type="Proteomes" id="UP001372714"/>
    </source>
</evidence>
<dbReference type="PANTHER" id="PTHR35862">
    <property type="entry name" value="FELS-2 PROPHAGE PROTEIN"/>
    <property type="match status" value="1"/>
</dbReference>
<gene>
    <name evidence="2" type="ORF">V6W80_11150</name>
</gene>
<keyword evidence="3" id="KW-1185">Reference proteome</keyword>
<dbReference type="InterPro" id="IPR058531">
    <property type="entry name" value="Baseplate_J_M"/>
</dbReference>
<dbReference type="PANTHER" id="PTHR35862:SF1">
    <property type="entry name" value="FELS-2 PROPHAGE PROTEIN"/>
    <property type="match status" value="1"/>
</dbReference>
<sequence>MTGTYTTIDLSQLPAPDIIESLDFETLLAARKARLISLYPAEEQADLATRLVLESEPLNKLLQENTYRELLLRQRINEGARACMLAYSSGSNLDHLLALLGAERLPDEQDPNYRERGRQAPFAYSTAGPAAAYRFHALSATPSVLDAAVDSPLPGQVRVTVLSRDDAGLAAPELLSVVAKALNAEDVRPLNDSVTVQSATLVEWVLAATLYIPEGPAPEPVMAAAQKAAQAYADSCHRLGVPLRLSALYAALHQPGVSRVALQSPLADLEVNPTQALSCTRLTLTRVAVDG</sequence>
<evidence type="ECO:0000259" key="1">
    <source>
        <dbReference type="Pfam" id="PF26078"/>
    </source>
</evidence>
<proteinExistence type="predicted"/>
<dbReference type="Pfam" id="PF26078">
    <property type="entry name" value="Baseplate_J_M"/>
    <property type="match status" value="1"/>
</dbReference>
<reference evidence="2 3" key="1">
    <citation type="submission" date="2024-02" db="EMBL/GenBank/DDBJ databases">
        <title>The whole genome sequence of Pseudomonas benzopyrenica MLY92.</title>
        <authorList>
            <person name="Liu Y."/>
        </authorList>
    </citation>
    <scope>NUCLEOTIDE SEQUENCE [LARGE SCALE GENOMIC DNA]</scope>
    <source>
        <strain evidence="2 3">MLY92</strain>
    </source>
</reference>
<organism evidence="2 3">
    <name type="scientific">Pseudomonas benzopyrenica</name>
    <dbReference type="NCBI Taxonomy" id="2993566"/>
    <lineage>
        <taxon>Bacteria</taxon>
        <taxon>Pseudomonadati</taxon>
        <taxon>Pseudomonadota</taxon>
        <taxon>Gammaproteobacteria</taxon>
        <taxon>Pseudomonadales</taxon>
        <taxon>Pseudomonadaceae</taxon>
        <taxon>Pseudomonas</taxon>
    </lineage>
</organism>
<feature type="domain" description="Baseplate J-like central" evidence="1">
    <location>
        <begin position="125"/>
        <end position="197"/>
    </location>
</feature>
<name>A0ABZ2FYJ5_9PSED</name>
<dbReference type="InterPro" id="IPR014507">
    <property type="entry name" value="Baseplate_assembly_J_pred"/>
</dbReference>
<protein>
    <submittedName>
        <fullName evidence="2">Baseplate J/gp47 family protein</fullName>
    </submittedName>
</protein>
<dbReference type="EMBL" id="CP145723">
    <property type="protein sequence ID" value="WWM68793.1"/>
    <property type="molecule type" value="Genomic_DNA"/>
</dbReference>
<dbReference type="Proteomes" id="UP001372714">
    <property type="component" value="Chromosome"/>
</dbReference>